<keyword evidence="2" id="KW-1003">Cell membrane</keyword>
<dbReference type="InterPro" id="IPR051447">
    <property type="entry name" value="Lipoprotein-release_system"/>
</dbReference>
<evidence type="ECO:0000256" key="2">
    <source>
        <dbReference type="ARBA" id="ARBA00022475"/>
    </source>
</evidence>
<feature type="transmembrane region" description="Helical" evidence="6">
    <location>
        <begin position="138"/>
        <end position="158"/>
    </location>
</feature>
<organism evidence="8">
    <name type="scientific">marine sediment metagenome</name>
    <dbReference type="NCBI Taxonomy" id="412755"/>
    <lineage>
        <taxon>unclassified sequences</taxon>
        <taxon>metagenomes</taxon>
        <taxon>ecological metagenomes</taxon>
    </lineage>
</organism>
<comment type="caution">
    <text evidence="8">The sequence shown here is derived from an EMBL/GenBank/DDBJ whole genome shotgun (WGS) entry which is preliminary data.</text>
</comment>
<dbReference type="PANTHER" id="PTHR30489">
    <property type="entry name" value="LIPOPROTEIN-RELEASING SYSTEM TRANSMEMBRANE PROTEIN LOLE"/>
    <property type="match status" value="1"/>
</dbReference>
<gene>
    <name evidence="8" type="ORF">S12H4_01232</name>
</gene>
<feature type="transmembrane region" description="Helical" evidence="6">
    <location>
        <begin position="593"/>
        <end position="619"/>
    </location>
</feature>
<evidence type="ECO:0000259" key="7">
    <source>
        <dbReference type="Pfam" id="PF02687"/>
    </source>
</evidence>
<dbReference type="InterPro" id="IPR003838">
    <property type="entry name" value="ABC3_permease_C"/>
</dbReference>
<evidence type="ECO:0000256" key="5">
    <source>
        <dbReference type="ARBA" id="ARBA00023136"/>
    </source>
</evidence>
<dbReference type="GO" id="GO:0098797">
    <property type="term" value="C:plasma membrane protein complex"/>
    <property type="evidence" value="ECO:0007669"/>
    <property type="project" value="TreeGrafter"/>
</dbReference>
<dbReference type="PANTHER" id="PTHR30489:SF0">
    <property type="entry name" value="LIPOPROTEIN-RELEASING SYSTEM TRANSMEMBRANE PROTEIN LOLE"/>
    <property type="match status" value="1"/>
</dbReference>
<dbReference type="EMBL" id="BARW01000229">
    <property type="protein sequence ID" value="GAI61312.1"/>
    <property type="molecule type" value="Genomic_DNA"/>
</dbReference>
<reference evidence="8" key="1">
    <citation type="journal article" date="2014" name="Front. Microbiol.">
        <title>High frequency of phylogenetically diverse reductive dehalogenase-homologous genes in deep subseafloor sedimentary metagenomes.</title>
        <authorList>
            <person name="Kawai M."/>
            <person name="Futagami T."/>
            <person name="Toyoda A."/>
            <person name="Takaki Y."/>
            <person name="Nishi S."/>
            <person name="Hori S."/>
            <person name="Arai W."/>
            <person name="Tsubouchi T."/>
            <person name="Morono Y."/>
            <person name="Uchiyama I."/>
            <person name="Ito T."/>
            <person name="Fujiyama A."/>
            <person name="Inagaki F."/>
            <person name="Takami H."/>
        </authorList>
    </citation>
    <scope>NUCLEOTIDE SEQUENCE</scope>
    <source>
        <strain evidence="8">Expedition CK06-06</strain>
    </source>
</reference>
<dbReference type="AlphaFoldDB" id="X1PYD6"/>
<proteinExistence type="predicted"/>
<name>X1PYD6_9ZZZZ</name>
<evidence type="ECO:0000256" key="3">
    <source>
        <dbReference type="ARBA" id="ARBA00022692"/>
    </source>
</evidence>
<dbReference type="Pfam" id="PF02687">
    <property type="entry name" value="FtsX"/>
    <property type="match status" value="1"/>
</dbReference>
<feature type="domain" description="ABC3 transporter permease C-terminal" evidence="7">
    <location>
        <begin position="599"/>
        <end position="718"/>
    </location>
</feature>
<feature type="transmembrane region" description="Helical" evidence="6">
    <location>
        <begin position="44"/>
        <end position="61"/>
    </location>
</feature>
<evidence type="ECO:0000256" key="6">
    <source>
        <dbReference type="SAM" id="Phobius"/>
    </source>
</evidence>
<evidence type="ECO:0000313" key="8">
    <source>
        <dbReference type="EMBL" id="GAI61312.1"/>
    </source>
</evidence>
<feature type="transmembrane region" description="Helical" evidence="6">
    <location>
        <begin position="81"/>
        <end position="101"/>
    </location>
</feature>
<evidence type="ECO:0000256" key="4">
    <source>
        <dbReference type="ARBA" id="ARBA00022989"/>
    </source>
</evidence>
<comment type="subcellular location">
    <subcellularLocation>
        <location evidence="1">Cell membrane</location>
        <topology evidence="1">Multi-pass membrane protein</topology>
    </subcellularLocation>
</comment>
<sequence>MAAGAAVLCLLALLVPAIQAARRGVVHQRQHVARPPRAPFWQRFYLDLVMLVLGGVLYWELRARGSLLTQDTFGGLDIDPLLLVTPLLLMVAVAIVFLRLFPIVLSLAARLGRYVTNAPVILGLRYMARNPVHYGRPILLLMMAASVGMFSASFIGTVERSYSEQAAYSVGSDVRLERLYDLYAGKDTLVERYSSIPGVEDLSIAYRGTGTIGGVFTQLNFTMFAIDPESFRQVAWYRDDFSGKPLPELMNLLAEDQPIKEGLDLPVGTEIIGLWACPIEPHPGLVIYARVKDGLGYYIDCELGSPASEGWQYLEASLRKEETDRPLTPPLSLQCIYAVVKQNGAAPRGVYLDDLQVRGSFYHLTPFHTFEPVAIDDFDDLQIRGSFSSDSSEPVLIDDFEDVLNWTTIAEESSGWAPASVSGGRDTFTINNEKFYSGAASGEFRWVPSETFGYRAIYPNLDTRPLVLLASRSLLDRTDISLGSAVYIRMHGPGQYMSVVIKDVVDYFPTLDPGDREFVIANLDRLSSLRNLVLSRSMHFYPNEVWLTVTDDEEQKEAVLDILGTEGFRARKLYDQAEMIAESKADPLAAAGWGGILLIAFLGVTLVSGLGFAVYAYLSARGRRLEFAILRTLGFSLRQIIGLVCLEQLFVIGTSMGIGTFIGLRLGFFMMLFLQLADKGERVLPPVVLTTDWFTIGIAYIALTVAFIVTIALVILFFSRVALHRTLRMGDV</sequence>
<keyword evidence="3 6" id="KW-0812">Transmembrane</keyword>
<accession>X1PYD6</accession>
<evidence type="ECO:0000256" key="1">
    <source>
        <dbReference type="ARBA" id="ARBA00004651"/>
    </source>
</evidence>
<keyword evidence="5 6" id="KW-0472">Membrane</keyword>
<feature type="transmembrane region" description="Helical" evidence="6">
    <location>
        <begin position="693"/>
        <end position="718"/>
    </location>
</feature>
<protein>
    <recommendedName>
        <fullName evidence="7">ABC3 transporter permease C-terminal domain-containing protein</fullName>
    </recommendedName>
</protein>
<feature type="transmembrane region" description="Helical" evidence="6">
    <location>
        <begin position="640"/>
        <end position="673"/>
    </location>
</feature>
<keyword evidence="4 6" id="KW-1133">Transmembrane helix</keyword>
<dbReference type="GO" id="GO:0044874">
    <property type="term" value="P:lipoprotein localization to outer membrane"/>
    <property type="evidence" value="ECO:0007669"/>
    <property type="project" value="TreeGrafter"/>
</dbReference>